<evidence type="ECO:0000256" key="7">
    <source>
        <dbReference type="ARBA" id="ARBA00023015"/>
    </source>
</evidence>
<dbReference type="InterPro" id="IPR036388">
    <property type="entry name" value="WH-like_DNA-bd_sf"/>
</dbReference>
<keyword evidence="7" id="KW-0805">Transcription regulation</keyword>
<keyword evidence="2 10" id="KW-0436">Ligase</keyword>
<dbReference type="UniPathway" id="UPA00253">
    <property type="reaction ID" value="UER00333"/>
</dbReference>
<comment type="similarity">
    <text evidence="1 10 11">Belongs to the NAD synthetase family.</text>
</comment>
<feature type="binding site" evidence="10">
    <location>
        <position position="199"/>
    </location>
    <ligand>
        <name>ATP</name>
        <dbReference type="ChEBI" id="CHEBI:30616"/>
    </ligand>
</feature>
<protein>
    <recommendedName>
        <fullName evidence="10 12">NH(3)-dependent NAD(+) synthetase</fullName>
        <ecNumber evidence="10 12">6.3.1.5</ecNumber>
    </recommendedName>
</protein>
<dbReference type="PROSITE" id="PS50921">
    <property type="entry name" value="ANTAR"/>
    <property type="match status" value="1"/>
</dbReference>
<dbReference type="GO" id="GO:0009435">
    <property type="term" value="P:NAD+ biosynthetic process"/>
    <property type="evidence" value="ECO:0007669"/>
    <property type="project" value="UniProtKB-UniRule"/>
</dbReference>
<dbReference type="GO" id="GO:0008795">
    <property type="term" value="F:NAD+ synthase activity"/>
    <property type="evidence" value="ECO:0007669"/>
    <property type="project" value="UniProtKB-UniRule"/>
</dbReference>
<dbReference type="SMART" id="SM01012">
    <property type="entry name" value="ANTAR"/>
    <property type="match status" value="1"/>
</dbReference>
<sequence>MLPGISAPQPRRDARLSGRFPEGPVQRPAETGREERMIVNEQDALEHAATLSQWIAARVREAGARGVVIGISGGIDSAVCAALAHKALGENALGLLLPCHSSPVDRRDAHRVVQHLGLTFEEIDLSPAFDALAGILGPADPKLYGNLKARLRMAALYHRAASLRYLVLGTSNRSEWKVGYFTKHADGAADLQPVLHLLKCEVRTLAEALGLPREIIDRPPSAGLWEGQTDEGELGFTYDQLDAYLQGHTGKMDPSVQERIRALQKATAHKRRPPLRFLEPPSSPMAAPPAGDSTAADKSVEALTLISKAITSEHYLEDILRLIVMVTAEVMNSSVCSLWLLDEPSQELRLRATQAINPEYVKDRTLKVGEGVVGKVVVDNKPYVAVDVLKDPYYKEKELARDLGLVSMVSMPMRVKDRVIGVINCYTSFEHRFTDLEMNVLTAVANQAAVAIENTELLVQTRVIQEELEKRKIIERAKDLLMDRLHLSGEEAYRWLQKKSMDTRRSMREVAEAVLLTLEN</sequence>
<dbReference type="NCBIfam" id="TIGR00552">
    <property type="entry name" value="nadE"/>
    <property type="match status" value="1"/>
</dbReference>
<keyword evidence="16" id="KW-1185">Reference proteome</keyword>
<evidence type="ECO:0000256" key="6">
    <source>
        <dbReference type="ARBA" id="ARBA00022842"/>
    </source>
</evidence>
<feature type="region of interest" description="Disordered" evidence="13">
    <location>
        <begin position="270"/>
        <end position="294"/>
    </location>
</feature>
<evidence type="ECO:0000256" key="2">
    <source>
        <dbReference type="ARBA" id="ARBA00022598"/>
    </source>
</evidence>
<dbReference type="InterPro" id="IPR005561">
    <property type="entry name" value="ANTAR"/>
</dbReference>
<comment type="function">
    <text evidence="10">Catalyzes the ATP-dependent amidation of deamido-NAD to form NAD. Uses ammonia as a nitrogen source.</text>
</comment>
<dbReference type="PANTHER" id="PTHR23090:SF9">
    <property type="entry name" value="GLUTAMINE-DEPENDENT NAD(+) SYNTHETASE"/>
    <property type="match status" value="1"/>
</dbReference>
<comment type="catalytic activity">
    <reaction evidence="10 12">
        <text>deamido-NAD(+) + NH4(+) + ATP = AMP + diphosphate + NAD(+) + H(+)</text>
        <dbReference type="Rhea" id="RHEA:21188"/>
        <dbReference type="ChEBI" id="CHEBI:15378"/>
        <dbReference type="ChEBI" id="CHEBI:28938"/>
        <dbReference type="ChEBI" id="CHEBI:30616"/>
        <dbReference type="ChEBI" id="CHEBI:33019"/>
        <dbReference type="ChEBI" id="CHEBI:57540"/>
        <dbReference type="ChEBI" id="CHEBI:58437"/>
        <dbReference type="ChEBI" id="CHEBI:456215"/>
        <dbReference type="EC" id="6.3.1.5"/>
    </reaction>
</comment>
<evidence type="ECO:0000256" key="3">
    <source>
        <dbReference type="ARBA" id="ARBA00022723"/>
    </source>
</evidence>
<keyword evidence="6 10" id="KW-0460">Magnesium</keyword>
<gene>
    <name evidence="10" type="primary">nadE</name>
    <name evidence="15" type="ORF">SAMN02745206_00106</name>
</gene>
<keyword evidence="3 10" id="KW-0479">Metal-binding</keyword>
<dbReference type="SUPFAM" id="SSF52402">
    <property type="entry name" value="Adenine nucleotide alpha hydrolases-like"/>
    <property type="match status" value="1"/>
</dbReference>
<dbReference type="GO" id="GO:0003723">
    <property type="term" value="F:RNA binding"/>
    <property type="evidence" value="ECO:0007669"/>
    <property type="project" value="InterPro"/>
</dbReference>
<comment type="pathway">
    <text evidence="10">Cofactor biosynthesis; NAD(+) biosynthesis; NAD(+) from deamido-NAD(+) (ammonia route): step 1/1.</text>
</comment>
<feature type="domain" description="ANTAR" evidence="14">
    <location>
        <begin position="454"/>
        <end position="515"/>
    </location>
</feature>
<evidence type="ECO:0000256" key="5">
    <source>
        <dbReference type="ARBA" id="ARBA00022840"/>
    </source>
</evidence>
<evidence type="ECO:0000313" key="15">
    <source>
        <dbReference type="EMBL" id="SHE31903.1"/>
    </source>
</evidence>
<evidence type="ECO:0000256" key="12">
    <source>
        <dbReference type="RuleBase" id="RU003812"/>
    </source>
</evidence>
<dbReference type="STRING" id="1121391.SAMN02745206_00106"/>
<dbReference type="InterPro" id="IPR022310">
    <property type="entry name" value="NAD/GMP_synthase"/>
</dbReference>
<feature type="binding site" evidence="10">
    <location>
        <position position="175"/>
    </location>
    <ligand>
        <name>Mg(2+)</name>
        <dbReference type="ChEBI" id="CHEBI:18420"/>
    </ligand>
</feature>
<dbReference type="InterPro" id="IPR029016">
    <property type="entry name" value="GAF-like_dom_sf"/>
</dbReference>
<dbReference type="SMART" id="SM00065">
    <property type="entry name" value="GAF"/>
    <property type="match status" value="1"/>
</dbReference>
<dbReference type="Gene3D" id="3.30.450.40">
    <property type="match status" value="1"/>
</dbReference>
<dbReference type="Gene3D" id="1.10.10.10">
    <property type="entry name" value="Winged helix-like DNA-binding domain superfamily/Winged helix DNA-binding domain"/>
    <property type="match status" value="1"/>
</dbReference>
<evidence type="ECO:0000256" key="9">
    <source>
        <dbReference type="ARBA" id="ARBA00023163"/>
    </source>
</evidence>
<feature type="binding site" evidence="10">
    <location>
        <position position="190"/>
    </location>
    <ligand>
        <name>deamido-NAD(+)</name>
        <dbReference type="ChEBI" id="CHEBI:58437"/>
        <note>ligand shared between two neighboring subunits</note>
    </ligand>
</feature>
<keyword evidence="8 10" id="KW-0520">NAD</keyword>
<dbReference type="CDD" id="cd00553">
    <property type="entry name" value="NAD_synthase"/>
    <property type="match status" value="1"/>
</dbReference>
<feature type="binding site" evidence="10">
    <location>
        <position position="76"/>
    </location>
    <ligand>
        <name>Mg(2+)</name>
        <dbReference type="ChEBI" id="CHEBI:18420"/>
    </ligand>
</feature>
<evidence type="ECO:0000256" key="10">
    <source>
        <dbReference type="HAMAP-Rule" id="MF_00193"/>
    </source>
</evidence>
<dbReference type="Gene3D" id="3.40.50.620">
    <property type="entry name" value="HUPs"/>
    <property type="match status" value="1"/>
</dbReference>
<dbReference type="EC" id="6.3.1.5" evidence="10 12"/>
<dbReference type="GO" id="GO:0005524">
    <property type="term" value="F:ATP binding"/>
    <property type="evidence" value="ECO:0007669"/>
    <property type="project" value="UniProtKB-UniRule"/>
</dbReference>
<dbReference type="GO" id="GO:0003952">
    <property type="term" value="F:NAD+ synthase (glutamine-hydrolyzing) activity"/>
    <property type="evidence" value="ECO:0007669"/>
    <property type="project" value="InterPro"/>
</dbReference>
<reference evidence="16" key="1">
    <citation type="submission" date="2016-11" db="EMBL/GenBank/DDBJ databases">
        <authorList>
            <person name="Varghese N."/>
            <person name="Submissions S."/>
        </authorList>
    </citation>
    <scope>NUCLEOTIDE SEQUENCE [LARGE SCALE GENOMIC DNA]</scope>
    <source>
        <strain evidence="16">DSM 9756</strain>
    </source>
</reference>
<feature type="binding site" description="in other chain" evidence="10">
    <location>
        <position position="150"/>
    </location>
    <ligand>
        <name>deamido-NAD(+)</name>
        <dbReference type="ChEBI" id="CHEBI:58437"/>
        <note>ligand shared between two neighboring subunits</note>
    </ligand>
</feature>
<dbReference type="HAMAP" id="MF_00193">
    <property type="entry name" value="NadE_ammonia_dep"/>
    <property type="match status" value="1"/>
</dbReference>
<dbReference type="AlphaFoldDB" id="A0A1M4SI38"/>
<name>A0A1M4SI38_9BACT</name>
<dbReference type="InterPro" id="IPR003694">
    <property type="entry name" value="NAD_synthase"/>
</dbReference>
<evidence type="ECO:0000256" key="8">
    <source>
        <dbReference type="ARBA" id="ARBA00023027"/>
    </source>
</evidence>
<evidence type="ECO:0000256" key="1">
    <source>
        <dbReference type="ARBA" id="ARBA00005859"/>
    </source>
</evidence>
<feature type="binding site" evidence="10">
    <location>
        <position position="221"/>
    </location>
    <ligand>
        <name>ATP</name>
        <dbReference type="ChEBI" id="CHEBI:30616"/>
    </ligand>
</feature>
<keyword evidence="4 10" id="KW-0547">Nucleotide-binding</keyword>
<dbReference type="EMBL" id="FQVB01000003">
    <property type="protein sequence ID" value="SHE31903.1"/>
    <property type="molecule type" value="Genomic_DNA"/>
</dbReference>
<evidence type="ECO:0000313" key="16">
    <source>
        <dbReference type="Proteomes" id="UP000184076"/>
    </source>
</evidence>
<feature type="binding site" description="in other chain" evidence="10">
    <location>
        <begin position="269"/>
        <end position="270"/>
    </location>
    <ligand>
        <name>deamido-NAD(+)</name>
        <dbReference type="ChEBI" id="CHEBI:58437"/>
        <note>ligand shared between two neighboring subunits</note>
    </ligand>
</feature>
<dbReference type="SUPFAM" id="SSF55781">
    <property type="entry name" value="GAF domain-like"/>
    <property type="match status" value="1"/>
</dbReference>
<dbReference type="Pfam" id="PF01590">
    <property type="entry name" value="GAF"/>
    <property type="match status" value="1"/>
</dbReference>
<dbReference type="GO" id="GO:0046872">
    <property type="term" value="F:metal ion binding"/>
    <property type="evidence" value="ECO:0007669"/>
    <property type="project" value="UniProtKB-KW"/>
</dbReference>
<feature type="region of interest" description="Disordered" evidence="13">
    <location>
        <begin position="1"/>
        <end position="33"/>
    </location>
</feature>
<proteinExistence type="inferred from homology"/>
<dbReference type="Proteomes" id="UP000184076">
    <property type="component" value="Unassembled WGS sequence"/>
</dbReference>
<feature type="binding site" evidence="10">
    <location>
        <begin position="70"/>
        <end position="77"/>
    </location>
    <ligand>
        <name>ATP</name>
        <dbReference type="ChEBI" id="CHEBI:30616"/>
    </ligand>
</feature>
<evidence type="ECO:0000256" key="11">
    <source>
        <dbReference type="RuleBase" id="RU003811"/>
    </source>
</evidence>
<evidence type="ECO:0000256" key="13">
    <source>
        <dbReference type="SAM" id="MobiDB-lite"/>
    </source>
</evidence>
<accession>A0A1M4SI38</accession>
<evidence type="ECO:0000256" key="4">
    <source>
        <dbReference type="ARBA" id="ARBA00022741"/>
    </source>
</evidence>
<evidence type="ECO:0000259" key="14">
    <source>
        <dbReference type="PROSITE" id="PS50921"/>
    </source>
</evidence>
<keyword evidence="5 10" id="KW-0067">ATP-binding</keyword>
<dbReference type="Pfam" id="PF03861">
    <property type="entry name" value="ANTAR"/>
    <property type="match status" value="1"/>
</dbReference>
<dbReference type="Pfam" id="PF02540">
    <property type="entry name" value="NAD_synthase"/>
    <property type="match status" value="1"/>
</dbReference>
<dbReference type="InterPro" id="IPR022926">
    <property type="entry name" value="NH(3)-dep_NAD(+)_synth"/>
</dbReference>
<organism evidence="15 16">
    <name type="scientific">Desulfacinum infernum DSM 9756</name>
    <dbReference type="NCBI Taxonomy" id="1121391"/>
    <lineage>
        <taxon>Bacteria</taxon>
        <taxon>Pseudomonadati</taxon>
        <taxon>Thermodesulfobacteriota</taxon>
        <taxon>Syntrophobacteria</taxon>
        <taxon>Syntrophobacterales</taxon>
        <taxon>Syntrophobacteraceae</taxon>
        <taxon>Desulfacinum</taxon>
    </lineage>
</organism>
<dbReference type="InterPro" id="IPR003018">
    <property type="entry name" value="GAF"/>
</dbReference>
<feature type="binding site" evidence="10">
    <location>
        <position position="170"/>
    </location>
    <ligand>
        <name>ATP</name>
        <dbReference type="ChEBI" id="CHEBI:30616"/>
    </ligand>
</feature>
<dbReference type="GO" id="GO:0005737">
    <property type="term" value="C:cytoplasm"/>
    <property type="evidence" value="ECO:0007669"/>
    <property type="project" value="InterPro"/>
</dbReference>
<dbReference type="InterPro" id="IPR014729">
    <property type="entry name" value="Rossmann-like_a/b/a_fold"/>
</dbReference>
<dbReference type="GO" id="GO:0004359">
    <property type="term" value="F:glutaminase activity"/>
    <property type="evidence" value="ECO:0007669"/>
    <property type="project" value="InterPro"/>
</dbReference>
<comment type="subunit">
    <text evidence="10">Homodimer.</text>
</comment>
<dbReference type="PANTHER" id="PTHR23090">
    <property type="entry name" value="NH 3 /GLUTAMINE-DEPENDENT NAD + SYNTHETASE"/>
    <property type="match status" value="1"/>
</dbReference>
<feature type="binding site" description="in other chain" evidence="10">
    <location>
        <position position="183"/>
    </location>
    <ligand>
        <name>deamido-NAD(+)</name>
        <dbReference type="ChEBI" id="CHEBI:58437"/>
        <note>ligand shared between two neighboring subunits</note>
    </ligand>
</feature>
<keyword evidence="9" id="KW-0804">Transcription</keyword>